<dbReference type="eggNOG" id="COG3852">
    <property type="taxonomic scope" value="Bacteria"/>
</dbReference>
<dbReference type="InterPro" id="IPR029016">
    <property type="entry name" value="GAF-like_dom_sf"/>
</dbReference>
<dbReference type="Proteomes" id="UP000003240">
    <property type="component" value="Unassembled WGS sequence"/>
</dbReference>
<sequence>MIYMGRDKRVIEKKLLASDLLADVAVCQQRIAELELSEAQLLTEVDQRKQTEAELIRQNFYLHLLQETAVALIDHHNWEKLLVTILKQAAALINTEDGFLFLVDSEGQKLKLKFGLGIYEPMTWLSLAKGEALGGRVWQTGEPLVVHDYANWSNRVQGAYWDSVAAVAGVPLRTGDQIVGVLGLAHCKAGKKFARDELTYLCRFAELASVALANANLYQSLQRELEERRQVEAALRQSEERYRLLFNHITDAVLIWDIQADGTPGRFLEVNEVACKRLGYTRPELMELTPLDICKGSSCEEFAAIIKTLEQQHSALVDLLQVSKSGKIIPTESHVQLFYLEGKPAVLSIARDVSERKFLEKEMARFERLHLIGELAASIGHEVRNPLTTIRGFLQIMRGKAQENREYYDIMIDELDRANSIITEFLSLAKSKSIELEVHNLNDVIRMLAPLIQANAIVENKSVSMDLGQIPDLLLNEKEIRQMILNIARNGIEAMQPGKNLTIRTRAEGDEVLLSIIDQGCGISRECIEKLGTPFFTTKEHGTGLGLAVCFSIAHRHNATIQVESSDHGTTFYIRFHIGSH</sequence>
<dbReference type="SMART" id="SM00387">
    <property type="entry name" value="HATPase_c"/>
    <property type="match status" value="1"/>
</dbReference>
<dbReference type="EMBL" id="AFGF01000038">
    <property type="protein sequence ID" value="EGO65059.1"/>
    <property type="molecule type" value="Genomic_DNA"/>
</dbReference>
<feature type="domain" description="Histidine kinase" evidence="10">
    <location>
        <begin position="378"/>
        <end position="580"/>
    </location>
</feature>
<dbReference type="Gene3D" id="3.30.565.10">
    <property type="entry name" value="Histidine kinase-like ATPase, C-terminal domain"/>
    <property type="match status" value="1"/>
</dbReference>
<dbReference type="InterPro" id="IPR036097">
    <property type="entry name" value="HisK_dim/P_sf"/>
</dbReference>
<keyword evidence="4" id="KW-0808">Transferase</keyword>
<evidence type="ECO:0000256" key="9">
    <source>
        <dbReference type="SAM" id="Coils"/>
    </source>
</evidence>
<dbReference type="InterPro" id="IPR036890">
    <property type="entry name" value="HATPase_C_sf"/>
</dbReference>
<keyword evidence="7" id="KW-0067">ATP-binding</keyword>
<dbReference type="SUPFAM" id="SSF55781">
    <property type="entry name" value="GAF domain-like"/>
    <property type="match status" value="1"/>
</dbReference>
<evidence type="ECO:0000313" key="12">
    <source>
        <dbReference type="EMBL" id="EGO65059.1"/>
    </source>
</evidence>
<evidence type="ECO:0000256" key="7">
    <source>
        <dbReference type="ARBA" id="ARBA00022840"/>
    </source>
</evidence>
<gene>
    <name evidence="12" type="ORF">ALO_04898</name>
</gene>
<dbReference type="PRINTS" id="PR00344">
    <property type="entry name" value="BCTRLSENSOR"/>
</dbReference>
<dbReference type="PROSITE" id="PS50109">
    <property type="entry name" value="HIS_KIN"/>
    <property type="match status" value="1"/>
</dbReference>
<evidence type="ECO:0000256" key="6">
    <source>
        <dbReference type="ARBA" id="ARBA00022777"/>
    </source>
</evidence>
<keyword evidence="5" id="KW-0547">Nucleotide-binding</keyword>
<proteinExistence type="predicted"/>
<dbReference type="Pfam" id="PF13426">
    <property type="entry name" value="PAS_9"/>
    <property type="match status" value="1"/>
</dbReference>
<dbReference type="Gene3D" id="1.10.287.130">
    <property type="match status" value="1"/>
</dbReference>
<dbReference type="SMART" id="SM00388">
    <property type="entry name" value="HisKA"/>
    <property type="match status" value="1"/>
</dbReference>
<dbReference type="PROSITE" id="PS50112">
    <property type="entry name" value="PAS"/>
    <property type="match status" value="1"/>
</dbReference>
<dbReference type="InterPro" id="IPR003661">
    <property type="entry name" value="HisK_dim/P_dom"/>
</dbReference>
<dbReference type="CDD" id="cd00082">
    <property type="entry name" value="HisKA"/>
    <property type="match status" value="1"/>
</dbReference>
<dbReference type="InterPro" id="IPR035965">
    <property type="entry name" value="PAS-like_dom_sf"/>
</dbReference>
<dbReference type="SMART" id="SM00091">
    <property type="entry name" value="PAS"/>
    <property type="match status" value="1"/>
</dbReference>
<protein>
    <recommendedName>
        <fullName evidence="2">histidine kinase</fullName>
        <ecNumber evidence="2">2.7.13.3</ecNumber>
    </recommendedName>
</protein>
<evidence type="ECO:0000256" key="3">
    <source>
        <dbReference type="ARBA" id="ARBA00022553"/>
    </source>
</evidence>
<dbReference type="Pfam" id="PF02518">
    <property type="entry name" value="HATPase_c"/>
    <property type="match status" value="1"/>
</dbReference>
<name>F7NFZ6_9FIRM</name>
<keyword evidence="3" id="KW-0597">Phosphoprotein</keyword>
<dbReference type="PANTHER" id="PTHR43065">
    <property type="entry name" value="SENSOR HISTIDINE KINASE"/>
    <property type="match status" value="1"/>
</dbReference>
<dbReference type="SUPFAM" id="SSF55785">
    <property type="entry name" value="PYP-like sensor domain (PAS domain)"/>
    <property type="match status" value="1"/>
</dbReference>
<reference evidence="12 13" key="1">
    <citation type="journal article" date="2011" name="EMBO J.">
        <title>Structural diversity of bacterial flagellar motors.</title>
        <authorList>
            <person name="Chen S."/>
            <person name="Beeby M."/>
            <person name="Murphy G.E."/>
            <person name="Leadbetter J.R."/>
            <person name="Hendrixson D.R."/>
            <person name="Briegel A."/>
            <person name="Li Z."/>
            <person name="Shi J."/>
            <person name="Tocheva E.I."/>
            <person name="Muller A."/>
            <person name="Dobro M.J."/>
            <person name="Jensen G.J."/>
        </authorList>
    </citation>
    <scope>NUCLEOTIDE SEQUENCE [LARGE SCALE GENOMIC DNA]</scope>
    <source>
        <strain evidence="12 13">DSM 6540</strain>
    </source>
</reference>
<organism evidence="12 13">
    <name type="scientific">Acetonema longum DSM 6540</name>
    <dbReference type="NCBI Taxonomy" id="1009370"/>
    <lineage>
        <taxon>Bacteria</taxon>
        <taxon>Bacillati</taxon>
        <taxon>Bacillota</taxon>
        <taxon>Negativicutes</taxon>
        <taxon>Acetonemataceae</taxon>
        <taxon>Acetonema</taxon>
    </lineage>
</organism>
<accession>F7NFZ6</accession>
<evidence type="ECO:0000259" key="10">
    <source>
        <dbReference type="PROSITE" id="PS50109"/>
    </source>
</evidence>
<feature type="coiled-coil region" evidence="9">
    <location>
        <begin position="214"/>
        <end position="241"/>
    </location>
</feature>
<evidence type="ECO:0000256" key="5">
    <source>
        <dbReference type="ARBA" id="ARBA00022741"/>
    </source>
</evidence>
<keyword evidence="8" id="KW-0902">Two-component regulatory system</keyword>
<keyword evidence="6 12" id="KW-0418">Kinase</keyword>
<dbReference type="STRING" id="1009370.ALO_04898"/>
<dbReference type="SMART" id="SM00065">
    <property type="entry name" value="GAF"/>
    <property type="match status" value="1"/>
</dbReference>
<dbReference type="AlphaFoldDB" id="F7NFZ6"/>
<comment type="catalytic activity">
    <reaction evidence="1">
        <text>ATP + protein L-histidine = ADP + protein N-phospho-L-histidine.</text>
        <dbReference type="EC" id="2.7.13.3"/>
    </reaction>
</comment>
<keyword evidence="13" id="KW-1185">Reference proteome</keyword>
<comment type="caution">
    <text evidence="12">The sequence shown here is derived from an EMBL/GenBank/DDBJ whole genome shotgun (WGS) entry which is preliminary data.</text>
</comment>
<evidence type="ECO:0000256" key="1">
    <source>
        <dbReference type="ARBA" id="ARBA00000085"/>
    </source>
</evidence>
<dbReference type="InterPro" id="IPR003018">
    <property type="entry name" value="GAF"/>
</dbReference>
<evidence type="ECO:0000256" key="8">
    <source>
        <dbReference type="ARBA" id="ARBA00023012"/>
    </source>
</evidence>
<dbReference type="InterPro" id="IPR005467">
    <property type="entry name" value="His_kinase_dom"/>
</dbReference>
<dbReference type="CDD" id="cd00130">
    <property type="entry name" value="PAS"/>
    <property type="match status" value="1"/>
</dbReference>
<dbReference type="Gene3D" id="3.30.450.20">
    <property type="entry name" value="PAS domain"/>
    <property type="match status" value="1"/>
</dbReference>
<dbReference type="GO" id="GO:0005524">
    <property type="term" value="F:ATP binding"/>
    <property type="evidence" value="ECO:0007669"/>
    <property type="project" value="UniProtKB-KW"/>
</dbReference>
<dbReference type="EC" id="2.7.13.3" evidence="2"/>
<dbReference type="SUPFAM" id="SSF55874">
    <property type="entry name" value="ATPase domain of HSP90 chaperone/DNA topoisomerase II/histidine kinase"/>
    <property type="match status" value="1"/>
</dbReference>
<dbReference type="Pfam" id="PF00512">
    <property type="entry name" value="HisKA"/>
    <property type="match status" value="1"/>
</dbReference>
<evidence type="ECO:0000256" key="4">
    <source>
        <dbReference type="ARBA" id="ARBA00022679"/>
    </source>
</evidence>
<dbReference type="eggNOG" id="COG2203">
    <property type="taxonomic scope" value="Bacteria"/>
</dbReference>
<dbReference type="InterPro" id="IPR004358">
    <property type="entry name" value="Sig_transdc_His_kin-like_C"/>
</dbReference>
<dbReference type="Gene3D" id="3.30.450.40">
    <property type="match status" value="1"/>
</dbReference>
<feature type="domain" description="PAS" evidence="11">
    <location>
        <begin position="238"/>
        <end position="286"/>
    </location>
</feature>
<dbReference type="SUPFAM" id="SSF47384">
    <property type="entry name" value="Homodimeric domain of signal transducing histidine kinase"/>
    <property type="match status" value="1"/>
</dbReference>
<dbReference type="GO" id="GO:0000155">
    <property type="term" value="F:phosphorelay sensor kinase activity"/>
    <property type="evidence" value="ECO:0007669"/>
    <property type="project" value="InterPro"/>
</dbReference>
<dbReference type="PANTHER" id="PTHR43065:SF46">
    <property type="entry name" value="C4-DICARBOXYLATE TRANSPORT SENSOR PROTEIN DCTB"/>
    <property type="match status" value="1"/>
</dbReference>
<dbReference type="InterPro" id="IPR003594">
    <property type="entry name" value="HATPase_dom"/>
</dbReference>
<evidence type="ECO:0000313" key="13">
    <source>
        <dbReference type="Proteomes" id="UP000003240"/>
    </source>
</evidence>
<keyword evidence="9" id="KW-0175">Coiled coil</keyword>
<evidence type="ECO:0000256" key="2">
    <source>
        <dbReference type="ARBA" id="ARBA00012438"/>
    </source>
</evidence>
<evidence type="ECO:0000259" key="11">
    <source>
        <dbReference type="PROSITE" id="PS50112"/>
    </source>
</evidence>
<dbReference type="Pfam" id="PF01590">
    <property type="entry name" value="GAF"/>
    <property type="match status" value="1"/>
</dbReference>
<dbReference type="InterPro" id="IPR000014">
    <property type="entry name" value="PAS"/>
</dbReference>
<dbReference type="NCBIfam" id="TIGR00229">
    <property type="entry name" value="sensory_box"/>
    <property type="match status" value="1"/>
</dbReference>